<accession>A0A0B2WVY2</accession>
<proteinExistence type="predicted"/>
<keyword evidence="1" id="KW-0732">Signal</keyword>
<evidence type="ECO:0000313" key="3">
    <source>
        <dbReference type="Proteomes" id="UP000030816"/>
    </source>
</evidence>
<dbReference type="SUPFAM" id="SSF56973">
    <property type="entry name" value="Aerolisin/ETX pore-forming domain"/>
    <property type="match status" value="1"/>
</dbReference>
<dbReference type="Gene3D" id="2.170.15.10">
    <property type="entry name" value="Proaerolysin, chain A, domain 3"/>
    <property type="match status" value="1"/>
</dbReference>
<protein>
    <submittedName>
        <fullName evidence="2">Uncharacterized protein</fullName>
    </submittedName>
</protein>
<feature type="signal peptide" evidence="1">
    <location>
        <begin position="1"/>
        <end position="17"/>
    </location>
</feature>
<evidence type="ECO:0000256" key="1">
    <source>
        <dbReference type="SAM" id="SignalP"/>
    </source>
</evidence>
<dbReference type="GeneID" id="63739639"/>
<dbReference type="RefSeq" id="XP_040678141.1">
    <property type="nucleotide sequence ID" value="XM_040823982.1"/>
</dbReference>
<dbReference type="OrthoDB" id="4925962at2759"/>
<feature type="chain" id="PRO_5002096226" evidence="1">
    <location>
        <begin position="18"/>
        <end position="284"/>
    </location>
</feature>
<dbReference type="AlphaFoldDB" id="A0A0B2WVY2"/>
<evidence type="ECO:0000313" key="2">
    <source>
        <dbReference type="EMBL" id="KHN97075.1"/>
    </source>
</evidence>
<dbReference type="EMBL" id="AZHE01000012">
    <property type="protein sequence ID" value="KHN97075.1"/>
    <property type="molecule type" value="Genomic_DNA"/>
</dbReference>
<name>A0A0B2WVY2_METAS</name>
<gene>
    <name evidence="2" type="ORF">MAM_05184</name>
</gene>
<dbReference type="HOGENOM" id="CLU_880039_0_0_1"/>
<comment type="caution">
    <text evidence="2">The sequence shown here is derived from an EMBL/GenBank/DDBJ whole genome shotgun (WGS) entry which is preliminary data.</text>
</comment>
<organism evidence="2 3">
    <name type="scientific">Metarhizium album (strain ARSEF 1941)</name>
    <dbReference type="NCBI Taxonomy" id="1081103"/>
    <lineage>
        <taxon>Eukaryota</taxon>
        <taxon>Fungi</taxon>
        <taxon>Dikarya</taxon>
        <taxon>Ascomycota</taxon>
        <taxon>Pezizomycotina</taxon>
        <taxon>Sordariomycetes</taxon>
        <taxon>Hypocreomycetidae</taxon>
        <taxon>Hypocreales</taxon>
        <taxon>Clavicipitaceae</taxon>
        <taxon>Metarhizium</taxon>
    </lineage>
</organism>
<keyword evidence="3" id="KW-1185">Reference proteome</keyword>
<reference evidence="2 3" key="1">
    <citation type="journal article" date="2014" name="Proc. Natl. Acad. Sci. U.S.A.">
        <title>Trajectory and genomic determinants of fungal-pathogen speciation and host adaptation.</title>
        <authorList>
            <person name="Hu X."/>
            <person name="Xiao G."/>
            <person name="Zheng P."/>
            <person name="Shang Y."/>
            <person name="Su Y."/>
            <person name="Zhang X."/>
            <person name="Liu X."/>
            <person name="Zhan S."/>
            <person name="St Leger R.J."/>
            <person name="Wang C."/>
        </authorList>
    </citation>
    <scope>NUCLEOTIDE SEQUENCE [LARGE SCALE GENOMIC DNA]</scope>
    <source>
        <strain evidence="2 3">ARSEF 1941</strain>
    </source>
</reference>
<sequence length="284" mass="30527">MKAGAVMLLLSAAGAYCGTDVVYNPTIQAYLDGIDTTNFTTDADEPPSFATAGSAEPTCFVYFRRCNPVYFYQNWFLDRASNITLGAKFFADAELIVQDDKPVDGMLPSVQTITSTAVTDATTKGWKVGGRLGGEVGAEGAKGVLEFTGEYGEQWSKSTTETTQLAVTAPCPGNTRCTIETVTFYATFRGRCRARPVINCGGEMDACRADAWGCSQFESYRAKSCGGDLEDLPCSFTTPIIGTNGKPVAKNIIRRTPLAGRPDTLRRRGVVGDDVDSEVEFISV</sequence>
<dbReference type="Proteomes" id="UP000030816">
    <property type="component" value="Unassembled WGS sequence"/>
</dbReference>